<feature type="transmembrane region" description="Helical" evidence="7">
    <location>
        <begin position="20"/>
        <end position="38"/>
    </location>
</feature>
<feature type="transmembrane region" description="Helical" evidence="7">
    <location>
        <begin position="133"/>
        <end position="150"/>
    </location>
</feature>
<keyword evidence="4 7" id="KW-0812">Transmembrane</keyword>
<keyword evidence="5 7" id="KW-1133">Transmembrane helix</keyword>
<evidence type="ECO:0000256" key="7">
    <source>
        <dbReference type="SAM" id="Phobius"/>
    </source>
</evidence>
<dbReference type="GO" id="GO:0016413">
    <property type="term" value="F:O-acetyltransferase activity"/>
    <property type="evidence" value="ECO:0007669"/>
    <property type="project" value="TreeGrafter"/>
</dbReference>
<evidence type="ECO:0000259" key="8">
    <source>
        <dbReference type="Pfam" id="PF01757"/>
    </source>
</evidence>
<protein>
    <submittedName>
        <fullName evidence="9">Serine/alanine racemase</fullName>
        <ecNumber evidence="9">5.1.1.-</ecNumber>
    </submittedName>
</protein>
<evidence type="ECO:0000256" key="3">
    <source>
        <dbReference type="ARBA" id="ARBA00022475"/>
    </source>
</evidence>
<dbReference type="GO" id="GO:0005886">
    <property type="term" value="C:plasma membrane"/>
    <property type="evidence" value="ECO:0007669"/>
    <property type="project" value="UniProtKB-SubCell"/>
</dbReference>
<comment type="similarity">
    <text evidence="2">Belongs to the acyltransferase 3 family.</text>
</comment>
<feature type="transmembrane region" description="Helical" evidence="7">
    <location>
        <begin position="200"/>
        <end position="217"/>
    </location>
</feature>
<dbReference type="GO" id="GO:0009246">
    <property type="term" value="P:enterobacterial common antigen biosynthetic process"/>
    <property type="evidence" value="ECO:0007669"/>
    <property type="project" value="TreeGrafter"/>
</dbReference>
<dbReference type="PANTHER" id="PTHR40074">
    <property type="entry name" value="O-ACETYLTRANSFERASE WECH"/>
    <property type="match status" value="1"/>
</dbReference>
<comment type="caution">
    <text evidence="9">The sequence shown here is derived from an EMBL/GenBank/DDBJ whole genome shotgun (WGS) entry which is preliminary data.</text>
</comment>
<evidence type="ECO:0000313" key="10">
    <source>
        <dbReference type="Proteomes" id="UP000272846"/>
    </source>
</evidence>
<evidence type="ECO:0000256" key="1">
    <source>
        <dbReference type="ARBA" id="ARBA00004651"/>
    </source>
</evidence>
<feature type="transmembrane region" description="Helical" evidence="7">
    <location>
        <begin position="318"/>
        <end position="338"/>
    </location>
</feature>
<dbReference type="AlphaFoldDB" id="A0AAE8FYL0"/>
<evidence type="ECO:0000313" key="9">
    <source>
        <dbReference type="EMBL" id="RSI09653.1"/>
    </source>
</evidence>
<dbReference type="Proteomes" id="UP000272846">
    <property type="component" value="Unassembled WGS sequence"/>
</dbReference>
<dbReference type="EMBL" id="RJMK01000001">
    <property type="protein sequence ID" value="RSI09653.1"/>
    <property type="molecule type" value="Genomic_DNA"/>
</dbReference>
<dbReference type="RefSeq" id="WP_125444856.1">
    <property type="nucleotide sequence ID" value="NZ_CP076613.1"/>
</dbReference>
<feature type="transmembrane region" description="Helical" evidence="7">
    <location>
        <begin position="50"/>
        <end position="68"/>
    </location>
</feature>
<evidence type="ECO:0000256" key="2">
    <source>
        <dbReference type="ARBA" id="ARBA00007400"/>
    </source>
</evidence>
<evidence type="ECO:0000256" key="6">
    <source>
        <dbReference type="ARBA" id="ARBA00023136"/>
    </source>
</evidence>
<feature type="transmembrane region" description="Helical" evidence="7">
    <location>
        <begin position="255"/>
        <end position="275"/>
    </location>
</feature>
<dbReference type="Pfam" id="PF01757">
    <property type="entry name" value="Acyl_transf_3"/>
    <property type="match status" value="1"/>
</dbReference>
<feature type="transmembrane region" description="Helical" evidence="7">
    <location>
        <begin position="229"/>
        <end position="249"/>
    </location>
</feature>
<dbReference type="GO" id="GO:0016853">
    <property type="term" value="F:isomerase activity"/>
    <property type="evidence" value="ECO:0007669"/>
    <property type="project" value="UniProtKB-KW"/>
</dbReference>
<proteinExistence type="inferred from homology"/>
<dbReference type="EC" id="5.1.1.-" evidence="9"/>
<feature type="transmembrane region" description="Helical" evidence="7">
    <location>
        <begin position="287"/>
        <end position="306"/>
    </location>
</feature>
<evidence type="ECO:0000256" key="5">
    <source>
        <dbReference type="ARBA" id="ARBA00022989"/>
    </source>
</evidence>
<keyword evidence="6 7" id="KW-0472">Membrane</keyword>
<comment type="subcellular location">
    <subcellularLocation>
        <location evidence="1">Cell membrane</location>
        <topology evidence="1">Multi-pass membrane protein</topology>
    </subcellularLocation>
</comment>
<feature type="transmembrane region" description="Helical" evidence="7">
    <location>
        <begin position="159"/>
        <end position="180"/>
    </location>
</feature>
<keyword evidence="3" id="KW-1003">Cell membrane</keyword>
<dbReference type="InterPro" id="IPR002656">
    <property type="entry name" value="Acyl_transf_3_dom"/>
</dbReference>
<organism evidence="9 10">
    <name type="scientific">Streptococcus sanguinis</name>
    <dbReference type="NCBI Taxonomy" id="1305"/>
    <lineage>
        <taxon>Bacteria</taxon>
        <taxon>Bacillati</taxon>
        <taxon>Bacillota</taxon>
        <taxon>Bacilli</taxon>
        <taxon>Lactobacillales</taxon>
        <taxon>Streptococcaceae</taxon>
        <taxon>Streptococcus</taxon>
    </lineage>
</organism>
<keyword evidence="9" id="KW-0413">Isomerase</keyword>
<feature type="domain" description="Acyltransferase 3" evidence="8">
    <location>
        <begin position="20"/>
        <end position="328"/>
    </location>
</feature>
<name>A0AAE8FYL0_STRSA</name>
<reference evidence="9 10" key="1">
    <citation type="submission" date="2018-11" db="EMBL/GenBank/DDBJ databases">
        <title>Species Designations Belie Phenotypic and Genotypic Heterogeneity in Oral Streptococci.</title>
        <authorList>
            <person name="Velsko I."/>
        </authorList>
    </citation>
    <scope>NUCLEOTIDE SEQUENCE [LARGE SCALE GENOMIC DNA]</scope>
    <source>
        <strain evidence="9 10">KLC04</strain>
    </source>
</reference>
<sequence length="358" mass="42544">MQRREVIWSGQPVNYALLSLFQYFASVLVILVHCQRLFEHEALHFIQKSMFGRMAVPFFLISSAYFFRVRWKQEPQALKLILYIKGILKVYGFWSLVYLPYALTYFLSLHLPLYLGPLAILAALLYVGMSYQLWYIPAFLLGLMLVHFLYRKLGSKKTFALLLILYALGAIETYHAYLAPNLLTDWYDAYAKLFFTSRNGLFYTPIFIYLGYFLADYGQIALFQKKRWLSLLLASLFLLGEGVLVYIRQGLDKNFFFALIPFTLFLFNWLLKAEWKREKNWRHLKDLSILYFFLHPIFIELSFFLLKSQHLTKWETGRWTFLLTIILTHLTSELVIGWRGKKQKRSESLVFEENHIER</sequence>
<gene>
    <name evidence="9" type="primary">vanT</name>
    <name evidence="9" type="ORF">D8888_01840</name>
</gene>
<evidence type="ECO:0000256" key="4">
    <source>
        <dbReference type="ARBA" id="ARBA00022692"/>
    </source>
</evidence>
<accession>A0AAE8FYL0</accession>
<dbReference type="PANTHER" id="PTHR40074:SF2">
    <property type="entry name" value="O-ACETYLTRANSFERASE WECH"/>
    <property type="match status" value="1"/>
</dbReference>